<dbReference type="PANTHER" id="PTHR37422:SF13">
    <property type="entry name" value="LIPOPOLYSACCHARIDE BIOSYNTHESIS PROTEIN PA4999-RELATED"/>
    <property type="match status" value="1"/>
</dbReference>
<dbReference type="SMART" id="SM00028">
    <property type="entry name" value="TPR"/>
    <property type="match status" value="2"/>
</dbReference>
<feature type="transmembrane region" description="Helical" evidence="6">
    <location>
        <begin position="42"/>
        <end position="62"/>
    </location>
</feature>
<evidence type="ECO:0000256" key="4">
    <source>
        <dbReference type="ARBA" id="ARBA00023136"/>
    </source>
</evidence>
<dbReference type="InterPro" id="IPR019734">
    <property type="entry name" value="TPR_rpt"/>
</dbReference>
<evidence type="ECO:0000313" key="8">
    <source>
        <dbReference type="EMBL" id="OGY43492.1"/>
    </source>
</evidence>
<feature type="transmembrane region" description="Helical" evidence="6">
    <location>
        <begin position="223"/>
        <end position="241"/>
    </location>
</feature>
<evidence type="ECO:0000256" key="6">
    <source>
        <dbReference type="SAM" id="Phobius"/>
    </source>
</evidence>
<dbReference type="InterPro" id="IPR007016">
    <property type="entry name" value="O-antigen_ligase-rel_domated"/>
</dbReference>
<comment type="caution">
    <text evidence="8">The sequence shown here is derived from an EMBL/GenBank/DDBJ whole genome shotgun (WGS) entry which is preliminary data.</text>
</comment>
<feature type="transmembrane region" description="Helical" evidence="6">
    <location>
        <begin position="12"/>
        <end position="30"/>
    </location>
</feature>
<feature type="transmembrane region" description="Helical" evidence="6">
    <location>
        <begin position="175"/>
        <end position="193"/>
    </location>
</feature>
<dbReference type="EMBL" id="MHIC01000047">
    <property type="protein sequence ID" value="OGY43492.1"/>
    <property type="molecule type" value="Genomic_DNA"/>
</dbReference>
<feature type="transmembrane region" description="Helical" evidence="6">
    <location>
        <begin position="250"/>
        <end position="268"/>
    </location>
</feature>
<gene>
    <name evidence="8" type="ORF">A2731_02340</name>
</gene>
<dbReference type="Pfam" id="PF04932">
    <property type="entry name" value="Wzy_C"/>
    <property type="match status" value="1"/>
</dbReference>
<evidence type="ECO:0000313" key="9">
    <source>
        <dbReference type="Proteomes" id="UP000176241"/>
    </source>
</evidence>
<dbReference type="SUPFAM" id="SSF48452">
    <property type="entry name" value="TPR-like"/>
    <property type="match status" value="1"/>
</dbReference>
<evidence type="ECO:0000256" key="3">
    <source>
        <dbReference type="ARBA" id="ARBA00022989"/>
    </source>
</evidence>
<dbReference type="GO" id="GO:0016020">
    <property type="term" value="C:membrane"/>
    <property type="evidence" value="ECO:0007669"/>
    <property type="project" value="UniProtKB-SubCell"/>
</dbReference>
<feature type="transmembrane region" description="Helical" evidence="6">
    <location>
        <begin position="446"/>
        <end position="464"/>
    </location>
</feature>
<evidence type="ECO:0000256" key="2">
    <source>
        <dbReference type="ARBA" id="ARBA00022692"/>
    </source>
</evidence>
<sequence>MLNQTSKVGEIYLQIIKVGIFIIIFLPLFVERHFLFPFVVPRSIAFRIIIEVCLIFYLALLISDKKFRPRWSMMLGLLTAFIGIMTLASLHGVNWHHSFWSSVERSEGIITWLHLLAFFVILSGTLKTKDDWLQLFKLVIVAGWLQTLYTLSQFFNLSFTFEMTGERLAGAIGNPSFLATYLLFIIFIAIYLYTESKSKIVKLNYLGLALIDSFLIWQTQTRGAVLALILGLLIFISLKLWSSKKPHAKTSLTLILALLVVAVIFLIINKDADWVESSGTLSRLTTISPTDITTQNRLIVWGVGFQAFLARPLLGWGWENFDVPFTKYFNPILARDVGSHPWYDRAHNVMVETAVNIGIVGLALYLAIIIWTLKLLWSSQKSKNLTNTAAFLLTSLILAHFFQNIFVFDTLNSYLMLFLIMAFSQSQQSPTEEKKAVESKITTNKIIFSSVLLIIIAVPIIYLFNIRPALANYYIIKTVSKDRDDPEKMLVGFKKSFNYSPPADSELRFILIQFTRDKINQIGINEKTVPLIQFAIEEVKKSLAVSPYYIQNYLLLAELYLAATPLDPNYLQLAEEVTLESLELAPRRYQVYTLLGRIKISQGQYEEGIQYLKQATELNDNFAEGYWNLAIAYILSRQPDLAQQALDQALERGYQVYKPENINLLLLAFRDSRDLKATIDFLEMLTRRFPGNTEYQKSLESLNQIYQQAIEAVQQKIELPKN</sequence>
<dbReference type="Gene3D" id="1.25.40.10">
    <property type="entry name" value="Tetratricopeptide repeat domain"/>
    <property type="match status" value="1"/>
</dbReference>
<accession>A0A1G1XU41</accession>
<keyword evidence="3 6" id="KW-1133">Transmembrane helix</keyword>
<keyword evidence="4 6" id="KW-0472">Membrane</keyword>
<evidence type="ECO:0000256" key="1">
    <source>
        <dbReference type="ARBA" id="ARBA00004141"/>
    </source>
</evidence>
<reference evidence="8 9" key="1">
    <citation type="journal article" date="2016" name="Nat. Commun.">
        <title>Thousands of microbial genomes shed light on interconnected biogeochemical processes in an aquifer system.</title>
        <authorList>
            <person name="Anantharaman K."/>
            <person name="Brown C.T."/>
            <person name="Hug L.A."/>
            <person name="Sharon I."/>
            <person name="Castelle C.J."/>
            <person name="Probst A.J."/>
            <person name="Thomas B.C."/>
            <person name="Singh A."/>
            <person name="Wilkins M.J."/>
            <person name="Karaoz U."/>
            <person name="Brodie E.L."/>
            <person name="Williams K.H."/>
            <person name="Hubbard S.S."/>
            <person name="Banfield J.F."/>
        </authorList>
    </citation>
    <scope>NUCLEOTIDE SEQUENCE [LARGE SCALE GENOMIC DNA]</scope>
</reference>
<feature type="transmembrane region" description="Helical" evidence="6">
    <location>
        <begin position="109"/>
        <end position="126"/>
    </location>
</feature>
<proteinExistence type="predicted"/>
<keyword evidence="5" id="KW-0802">TPR repeat</keyword>
<evidence type="ECO:0000256" key="5">
    <source>
        <dbReference type="PROSITE-ProRule" id="PRU00339"/>
    </source>
</evidence>
<evidence type="ECO:0000259" key="7">
    <source>
        <dbReference type="Pfam" id="PF04932"/>
    </source>
</evidence>
<keyword evidence="2 6" id="KW-0812">Transmembrane</keyword>
<dbReference type="InterPro" id="IPR051533">
    <property type="entry name" value="WaaL-like"/>
</dbReference>
<dbReference type="STRING" id="1797533.A2731_02340"/>
<dbReference type="PANTHER" id="PTHR37422">
    <property type="entry name" value="TEICHURONIC ACID BIOSYNTHESIS PROTEIN TUAE"/>
    <property type="match status" value="1"/>
</dbReference>
<dbReference type="InterPro" id="IPR011990">
    <property type="entry name" value="TPR-like_helical_dom_sf"/>
</dbReference>
<dbReference type="Proteomes" id="UP000176241">
    <property type="component" value="Unassembled WGS sequence"/>
</dbReference>
<feature type="transmembrane region" description="Helical" evidence="6">
    <location>
        <begin position="353"/>
        <end position="373"/>
    </location>
</feature>
<feature type="transmembrane region" description="Helical" evidence="6">
    <location>
        <begin position="138"/>
        <end position="155"/>
    </location>
</feature>
<dbReference type="AlphaFoldDB" id="A0A1G1XU41"/>
<comment type="subcellular location">
    <subcellularLocation>
        <location evidence="1">Membrane</location>
        <topology evidence="1">Multi-pass membrane protein</topology>
    </subcellularLocation>
</comment>
<feature type="transmembrane region" description="Helical" evidence="6">
    <location>
        <begin position="74"/>
        <end position="97"/>
    </location>
</feature>
<feature type="transmembrane region" description="Helical" evidence="6">
    <location>
        <begin position="408"/>
        <end position="425"/>
    </location>
</feature>
<feature type="domain" description="O-antigen ligase-related" evidence="7">
    <location>
        <begin position="209"/>
        <end position="366"/>
    </location>
</feature>
<name>A0A1G1XU41_9BACT</name>
<protein>
    <recommendedName>
        <fullName evidence="7">O-antigen ligase-related domain-containing protein</fullName>
    </recommendedName>
</protein>
<feature type="repeat" description="TPR" evidence="5">
    <location>
        <begin position="589"/>
        <end position="622"/>
    </location>
</feature>
<dbReference type="PROSITE" id="PS50005">
    <property type="entry name" value="TPR"/>
    <property type="match status" value="1"/>
</dbReference>
<dbReference type="Pfam" id="PF13414">
    <property type="entry name" value="TPR_11"/>
    <property type="match status" value="1"/>
</dbReference>
<organism evidence="8 9">
    <name type="scientific">Candidatus Buchananbacteria bacterium RIFCSPHIGHO2_01_FULL_39_8</name>
    <dbReference type="NCBI Taxonomy" id="1797533"/>
    <lineage>
        <taxon>Bacteria</taxon>
        <taxon>Candidatus Buchananiibacteriota</taxon>
    </lineage>
</organism>